<evidence type="ECO:0000313" key="3">
    <source>
        <dbReference type="Proteomes" id="UP000033935"/>
    </source>
</evidence>
<keyword evidence="1" id="KW-0732">Signal</keyword>
<gene>
    <name evidence="2" type="ORF">UT30_C0010G0012</name>
</gene>
<name>A0A0G0MMA7_9BACT</name>
<sequence length="186" mass="20468">MKPLFWGFLMVLWILSGSASAQVEVISGPTVVSIYNIEHMEPNTLHIVAMDQNHARMRCGGQGSPLVIFTDHGVPVTGVYAPLGKASGFVEVYYDSDGDGQIDGSVFALDLNTQTDVWMTWRAGDEPGIVYLHTSLQIRVGGVYRVVYRPTSKQDSDVLSCNMGRVSRPGGHLQIGAYQMTPRWSY</sequence>
<reference evidence="2 3" key="1">
    <citation type="journal article" date="2015" name="Nature">
        <title>rRNA introns, odd ribosomes, and small enigmatic genomes across a large radiation of phyla.</title>
        <authorList>
            <person name="Brown C.T."/>
            <person name="Hug L.A."/>
            <person name="Thomas B.C."/>
            <person name="Sharon I."/>
            <person name="Castelle C.J."/>
            <person name="Singh A."/>
            <person name="Wilkins M.J."/>
            <person name="Williams K.H."/>
            <person name="Banfield J.F."/>
        </authorList>
    </citation>
    <scope>NUCLEOTIDE SEQUENCE [LARGE SCALE GENOMIC DNA]</scope>
</reference>
<organism evidence="2 3">
    <name type="scientific">Candidatus Uhrbacteria bacterium GW2011_GWF2_39_13</name>
    <dbReference type="NCBI Taxonomy" id="1618995"/>
    <lineage>
        <taxon>Bacteria</taxon>
        <taxon>Candidatus Uhriibacteriota</taxon>
    </lineage>
</organism>
<dbReference type="AlphaFoldDB" id="A0A0G0MMA7"/>
<protein>
    <submittedName>
        <fullName evidence="2">Uncharacterized protein</fullName>
    </submittedName>
</protein>
<accession>A0A0G0MMA7</accession>
<evidence type="ECO:0000256" key="1">
    <source>
        <dbReference type="SAM" id="SignalP"/>
    </source>
</evidence>
<proteinExistence type="predicted"/>
<dbReference type="EMBL" id="LBWG01000010">
    <property type="protein sequence ID" value="KKR04248.1"/>
    <property type="molecule type" value="Genomic_DNA"/>
</dbReference>
<feature type="signal peptide" evidence="1">
    <location>
        <begin position="1"/>
        <end position="21"/>
    </location>
</feature>
<comment type="caution">
    <text evidence="2">The sequence shown here is derived from an EMBL/GenBank/DDBJ whole genome shotgun (WGS) entry which is preliminary data.</text>
</comment>
<dbReference type="Proteomes" id="UP000033935">
    <property type="component" value="Unassembled WGS sequence"/>
</dbReference>
<evidence type="ECO:0000313" key="2">
    <source>
        <dbReference type="EMBL" id="KKR04248.1"/>
    </source>
</evidence>
<feature type="chain" id="PRO_5002533523" evidence="1">
    <location>
        <begin position="22"/>
        <end position="186"/>
    </location>
</feature>